<dbReference type="PANTHER" id="PTHR48083:SF19">
    <property type="entry name" value="FLAVIN-DEPENDENT MONOOXYGENASE, OXYGENASE SUBUNIT HSAA"/>
    <property type="match status" value="1"/>
</dbReference>
<reference evidence="7 8" key="1">
    <citation type="journal article" date="2006" name="Genome Biol.">
        <title>The genome of Rhizobium leguminosarum has recognizable core and accessory components.</title>
        <authorList>
            <person name="Young J.W."/>
            <person name="Crossman L.C."/>
            <person name="Johnston A.W.B."/>
            <person name="Thomson N.R."/>
            <person name="Ghazoui Z.F."/>
            <person name="Hull K.H."/>
            <person name="Wexler M."/>
            <person name="Curson A.R.J."/>
            <person name="Todd J.D."/>
            <person name="Poole P.S."/>
            <person name="Mauchline T.H."/>
            <person name="East A.K."/>
            <person name="Quail M.A."/>
            <person name="Churcher C."/>
            <person name="Arrowsmith C."/>
            <person name="Cherevach A."/>
            <person name="Chillingworth T."/>
            <person name="Clarke K."/>
            <person name="Cronin A."/>
            <person name="Davis P."/>
            <person name="Fraser A."/>
            <person name="Hance Z."/>
            <person name="Hauser H."/>
            <person name="Jagels K."/>
            <person name="Moule S."/>
            <person name="Mungall K."/>
            <person name="Norbertczak H."/>
            <person name="Rabbinowitsch E."/>
            <person name="Sanders M."/>
            <person name="Simmonds M."/>
            <person name="Whitehead S."/>
            <person name="Parkhill J."/>
        </authorList>
    </citation>
    <scope>NUCLEOTIDE SEQUENCE [LARGE SCALE GENOMIC DNA]</scope>
    <source>
        <strain evidence="8">DSM 114642 / LMG 32736 / 3841</strain>
    </source>
</reference>
<dbReference type="SUPFAM" id="SSF56645">
    <property type="entry name" value="Acyl-CoA dehydrogenase NM domain-like"/>
    <property type="match status" value="1"/>
</dbReference>
<dbReference type="GO" id="GO:0005737">
    <property type="term" value="C:cytoplasm"/>
    <property type="evidence" value="ECO:0007669"/>
    <property type="project" value="TreeGrafter"/>
</dbReference>
<protein>
    <submittedName>
        <fullName evidence="7">Acyl-CoA dehydrogenase</fullName>
    </submittedName>
</protein>
<dbReference type="AlphaFoldDB" id="Q1M8I7"/>
<feature type="domain" description="Acyl-CoA oxidase/dehydrogenase middle" evidence="4">
    <location>
        <begin position="142"/>
        <end position="225"/>
    </location>
</feature>
<evidence type="ECO:0000313" key="7">
    <source>
        <dbReference type="EMBL" id="CAK03967.1"/>
    </source>
</evidence>
<dbReference type="PANTHER" id="PTHR48083">
    <property type="entry name" value="MEDIUM-CHAIN SPECIFIC ACYL-COA DEHYDROGENASE, MITOCHONDRIAL-RELATED"/>
    <property type="match status" value="1"/>
</dbReference>
<keyword evidence="7" id="KW-0614">Plasmid</keyword>
<name>Q1M8I7_RHIJ3</name>
<dbReference type="KEGG" id="rle:pRL90243"/>
<dbReference type="Proteomes" id="UP000006575">
    <property type="component" value="Plasmid pRL9"/>
</dbReference>
<dbReference type="InterPro" id="IPR013107">
    <property type="entry name" value="Acyl-CoA_DH_C"/>
</dbReference>
<dbReference type="HOGENOM" id="CLU_018204_10_0_5"/>
<dbReference type="GO" id="GO:0016712">
    <property type="term" value="F:oxidoreductase activity, acting on paired donors, with incorporation or reduction of molecular oxygen, reduced flavin or flavoprotein as one donor, and incorporation of one atom of oxygen"/>
    <property type="evidence" value="ECO:0007669"/>
    <property type="project" value="TreeGrafter"/>
</dbReference>
<dbReference type="GO" id="GO:0003995">
    <property type="term" value="F:acyl-CoA dehydrogenase activity"/>
    <property type="evidence" value="ECO:0007669"/>
    <property type="project" value="TreeGrafter"/>
</dbReference>
<dbReference type="NCBIfam" id="TIGR04022">
    <property type="entry name" value="sulfur_SfnB"/>
    <property type="match status" value="1"/>
</dbReference>
<dbReference type="Pfam" id="PF02771">
    <property type="entry name" value="Acyl-CoA_dh_N"/>
    <property type="match status" value="1"/>
</dbReference>
<feature type="domain" description="Acyl-CoA dehydrogenase C-terminal" evidence="6">
    <location>
        <begin position="251"/>
        <end position="384"/>
    </location>
</feature>
<geneLocation type="plasmid" evidence="7 8">
    <name>pRL9</name>
</geneLocation>
<evidence type="ECO:0000259" key="6">
    <source>
        <dbReference type="Pfam" id="PF08028"/>
    </source>
</evidence>
<evidence type="ECO:0000256" key="1">
    <source>
        <dbReference type="ARBA" id="ARBA00022630"/>
    </source>
</evidence>
<proteinExistence type="inferred from homology"/>
<dbReference type="Gene3D" id="2.40.110.10">
    <property type="entry name" value="Butyryl-CoA Dehydrogenase, subunit A, domain 2"/>
    <property type="match status" value="1"/>
</dbReference>
<feature type="domain" description="Acyl-CoA dehydrogenase/oxidase N-terminal" evidence="5">
    <location>
        <begin position="27"/>
        <end position="132"/>
    </location>
</feature>
<dbReference type="InterPro" id="IPR013786">
    <property type="entry name" value="AcylCoA_DH/ox_N"/>
</dbReference>
<comment type="similarity">
    <text evidence="3">Belongs to the HpaH/HsaA monooxygenase family.</text>
</comment>
<dbReference type="InterPro" id="IPR023922">
    <property type="entry name" value="S04_starv_induced_SfnB"/>
</dbReference>
<evidence type="ECO:0000259" key="4">
    <source>
        <dbReference type="Pfam" id="PF02770"/>
    </source>
</evidence>
<gene>
    <name evidence="7" type="ordered locus">pRL90243</name>
</gene>
<dbReference type="InterPro" id="IPR009100">
    <property type="entry name" value="AcylCoA_DH/oxidase_NM_dom_sf"/>
</dbReference>
<evidence type="ECO:0000313" key="8">
    <source>
        <dbReference type="Proteomes" id="UP000006575"/>
    </source>
</evidence>
<dbReference type="Pfam" id="PF02770">
    <property type="entry name" value="Acyl-CoA_dh_M"/>
    <property type="match status" value="1"/>
</dbReference>
<accession>Q1M8I7</accession>
<sequence>METSMNTVLRQADQIRPVADRIGSDEEAIATARRLAAQFAARAAERDADRILPFSELDLLAQSGLLAITVPAQYGGLDVSNAVLAEITAILSEADGSIGQIPQNHFYILEALRTDGGEEQQRYFFGRVLAGDRFGNALSERGTKTAGHYNTRITRDGPGYRINGRKFYSTGVLFADWITIFALDPEDRLTMAFVPKGTEGVEIVDDWDGIGQRTTGSGTTILDNVYVSADSVVFHHKGFERPTTIGSVGQIIHAGVDLGIARAAFAETLEFVRTKSRPWMDSGLERASDDPLTIAKVGQIAIRLEAATALVERAGHKVDAAQVETTEEKVIAATLAVAAAKVLTTEVALEASNTLFELAGTSSVQASLNLDRHWRNARTHTLHDPVRWKYHVVGNYHLNGVTPPKNGAL</sequence>
<keyword evidence="1" id="KW-0285">Flavoprotein</keyword>
<dbReference type="EnsemblBacteria" id="CAK03967">
    <property type="protein sequence ID" value="CAK03967"/>
    <property type="gene ID" value="pRL90243"/>
</dbReference>
<organism evidence="7 8">
    <name type="scientific">Rhizobium johnstonii (strain DSM 114642 / LMG 32736 / 3841)</name>
    <name type="common">Rhizobium leguminosarum bv. viciae</name>
    <dbReference type="NCBI Taxonomy" id="216596"/>
    <lineage>
        <taxon>Bacteria</taxon>
        <taxon>Pseudomonadati</taxon>
        <taxon>Pseudomonadota</taxon>
        <taxon>Alphaproteobacteria</taxon>
        <taxon>Hyphomicrobiales</taxon>
        <taxon>Rhizobiaceae</taxon>
        <taxon>Rhizobium/Agrobacterium group</taxon>
        <taxon>Rhizobium</taxon>
        <taxon>Rhizobium johnstonii</taxon>
    </lineage>
</organism>
<dbReference type="GO" id="GO:0050660">
    <property type="term" value="F:flavin adenine dinucleotide binding"/>
    <property type="evidence" value="ECO:0007669"/>
    <property type="project" value="InterPro"/>
</dbReference>
<dbReference type="InterPro" id="IPR046373">
    <property type="entry name" value="Acyl-CoA_Oxase/DH_mid-dom_sf"/>
</dbReference>
<dbReference type="Gene3D" id="1.20.140.10">
    <property type="entry name" value="Butyryl-CoA Dehydrogenase, subunit A, domain 3"/>
    <property type="match status" value="1"/>
</dbReference>
<evidence type="ECO:0000259" key="5">
    <source>
        <dbReference type="Pfam" id="PF02771"/>
    </source>
</evidence>
<dbReference type="Gene3D" id="1.10.540.10">
    <property type="entry name" value="Acyl-CoA dehydrogenase/oxidase, N-terminal domain"/>
    <property type="match status" value="1"/>
</dbReference>
<keyword evidence="8" id="KW-1185">Reference proteome</keyword>
<dbReference type="EMBL" id="AM236083">
    <property type="protein sequence ID" value="CAK03967.1"/>
    <property type="molecule type" value="Genomic_DNA"/>
</dbReference>
<dbReference type="PIRSF" id="PIRSF016578">
    <property type="entry name" value="HsaA"/>
    <property type="match status" value="1"/>
</dbReference>
<dbReference type="InterPro" id="IPR037069">
    <property type="entry name" value="AcylCoA_DH/ox_N_sf"/>
</dbReference>
<dbReference type="GO" id="GO:0033539">
    <property type="term" value="P:fatty acid beta-oxidation using acyl-CoA dehydrogenase"/>
    <property type="evidence" value="ECO:0007669"/>
    <property type="project" value="TreeGrafter"/>
</dbReference>
<keyword evidence="2" id="KW-0560">Oxidoreductase</keyword>
<dbReference type="SUPFAM" id="SSF47203">
    <property type="entry name" value="Acyl-CoA dehydrogenase C-terminal domain-like"/>
    <property type="match status" value="1"/>
</dbReference>
<dbReference type="InterPro" id="IPR036250">
    <property type="entry name" value="AcylCo_DH-like_C"/>
</dbReference>
<dbReference type="InterPro" id="IPR006091">
    <property type="entry name" value="Acyl-CoA_Oxase/DH_mid-dom"/>
</dbReference>
<dbReference type="Pfam" id="PF08028">
    <property type="entry name" value="Acyl-CoA_dh_2"/>
    <property type="match status" value="1"/>
</dbReference>
<evidence type="ECO:0000256" key="3">
    <source>
        <dbReference type="ARBA" id="ARBA00049661"/>
    </source>
</evidence>
<dbReference type="InterPro" id="IPR050741">
    <property type="entry name" value="Acyl-CoA_dehydrogenase"/>
</dbReference>
<evidence type="ECO:0000256" key="2">
    <source>
        <dbReference type="ARBA" id="ARBA00023002"/>
    </source>
</evidence>